<dbReference type="SMART" id="SM00858">
    <property type="entry name" value="SAF"/>
    <property type="match status" value="1"/>
</dbReference>
<accession>A0ABW6KHZ5</accession>
<feature type="compositionally biased region" description="Basic and acidic residues" evidence="1">
    <location>
        <begin position="203"/>
        <end position="220"/>
    </location>
</feature>
<evidence type="ECO:0000256" key="1">
    <source>
        <dbReference type="SAM" id="MobiDB-lite"/>
    </source>
</evidence>
<dbReference type="InterPro" id="IPR013974">
    <property type="entry name" value="SAF"/>
</dbReference>
<name>A0ABW6KHZ5_9BACI</name>
<protein>
    <submittedName>
        <fullName evidence="3">SAF domain-containing protein</fullName>
    </submittedName>
</protein>
<feature type="domain" description="SAF" evidence="2">
    <location>
        <begin position="41"/>
        <end position="103"/>
    </location>
</feature>
<reference evidence="3 4" key="1">
    <citation type="submission" date="2024-08" db="EMBL/GenBank/DDBJ databases">
        <title>Two novel Cytobacillus novel species.</title>
        <authorList>
            <person name="Liu G."/>
        </authorList>
    </citation>
    <scope>NUCLEOTIDE SEQUENCE [LARGE SCALE GENOMIC DNA]</scope>
    <source>
        <strain evidence="3 4">FJAT-54145</strain>
    </source>
</reference>
<organism evidence="3 4">
    <name type="scientific">Cytobacillus spartinae</name>
    <dbReference type="NCBI Taxonomy" id="3299023"/>
    <lineage>
        <taxon>Bacteria</taxon>
        <taxon>Bacillati</taxon>
        <taxon>Bacillota</taxon>
        <taxon>Bacilli</taxon>
        <taxon>Bacillales</taxon>
        <taxon>Bacillaceae</taxon>
        <taxon>Cytobacillus</taxon>
    </lineage>
</organism>
<evidence type="ECO:0000313" key="4">
    <source>
        <dbReference type="Proteomes" id="UP001601059"/>
    </source>
</evidence>
<dbReference type="RefSeq" id="WP_389364753.1">
    <property type="nucleotide sequence ID" value="NZ_JBIACK010000020.1"/>
</dbReference>
<feature type="compositionally biased region" description="Polar residues" evidence="1">
    <location>
        <begin position="232"/>
        <end position="243"/>
    </location>
</feature>
<dbReference type="EMBL" id="JBIACK010000020">
    <property type="protein sequence ID" value="MFE8703866.1"/>
    <property type="molecule type" value="Genomic_DNA"/>
</dbReference>
<comment type="caution">
    <text evidence="3">The sequence shown here is derived from an EMBL/GenBank/DDBJ whole genome shotgun (WGS) entry which is preliminary data.</text>
</comment>
<sequence length="243" mass="27213">MLESKRRATIFLLLAFLLAVAAGYLVLDKVRDLNAELGGMTKIYIANGSIPVRTLIQENQVTTIEIPNKFVNKAHIQDKDKLINRVSVVPLNEGEIITKNMLKPFTELRNENSRLIAMYPSEKVQFDQVIETLDRVDIIVSTNKNGEEKTEIFMRDVPVAYSDGGKEDFAGVALEVKLEDAPKLIHIQHYADKVRILKANVGKGDEPTEKVEQKETKDKEEIEEVEEVVGESSTTTDAESSGQ</sequence>
<proteinExistence type="predicted"/>
<keyword evidence="4" id="KW-1185">Reference proteome</keyword>
<dbReference type="Proteomes" id="UP001601059">
    <property type="component" value="Unassembled WGS sequence"/>
</dbReference>
<dbReference type="Gene3D" id="3.90.1210.10">
    <property type="entry name" value="Antifreeze-like/N-acetylneuraminic acid synthase C-terminal domain"/>
    <property type="match status" value="1"/>
</dbReference>
<evidence type="ECO:0000259" key="2">
    <source>
        <dbReference type="SMART" id="SM00858"/>
    </source>
</evidence>
<dbReference type="CDD" id="cd11614">
    <property type="entry name" value="SAF_CpaB_FlgA_like"/>
    <property type="match status" value="1"/>
</dbReference>
<dbReference type="Pfam" id="PF08666">
    <property type="entry name" value="SAF"/>
    <property type="match status" value="1"/>
</dbReference>
<gene>
    <name evidence="3" type="ORF">ACFYKX_25165</name>
</gene>
<feature type="region of interest" description="Disordered" evidence="1">
    <location>
        <begin position="201"/>
        <end position="243"/>
    </location>
</feature>
<evidence type="ECO:0000313" key="3">
    <source>
        <dbReference type="EMBL" id="MFE8703866.1"/>
    </source>
</evidence>